<sequence length="116" mass="12526">MTMGLSVTFLRDRMSPWINLGGEQLIPTAATFLQESAMAAHSNRESPLLTFFPSFDVKENHAGILMSSSSRSSAYALASILFGIVSNASKSAPDSARTCTLRLWKSFNVSTVTPPP</sequence>
<evidence type="ECO:0000313" key="1">
    <source>
        <dbReference type="EMBL" id="MBA4616086.1"/>
    </source>
</evidence>
<dbReference type="EMBL" id="GISG01009938">
    <property type="protein sequence ID" value="MBA4616086.1"/>
    <property type="molecule type" value="Transcribed_RNA"/>
</dbReference>
<protein>
    <submittedName>
        <fullName evidence="1">Uncharacterized protein</fullName>
    </submittedName>
</protein>
<organism evidence="1">
    <name type="scientific">Opuntia streptacantha</name>
    <name type="common">Prickly pear cactus</name>
    <name type="synonym">Opuntia cardona</name>
    <dbReference type="NCBI Taxonomy" id="393608"/>
    <lineage>
        <taxon>Eukaryota</taxon>
        <taxon>Viridiplantae</taxon>
        <taxon>Streptophyta</taxon>
        <taxon>Embryophyta</taxon>
        <taxon>Tracheophyta</taxon>
        <taxon>Spermatophyta</taxon>
        <taxon>Magnoliopsida</taxon>
        <taxon>eudicotyledons</taxon>
        <taxon>Gunneridae</taxon>
        <taxon>Pentapetalae</taxon>
        <taxon>Caryophyllales</taxon>
        <taxon>Cactineae</taxon>
        <taxon>Cactaceae</taxon>
        <taxon>Opuntioideae</taxon>
        <taxon>Opuntia</taxon>
    </lineage>
</organism>
<dbReference type="AlphaFoldDB" id="A0A7C9CF36"/>
<reference evidence="1" key="2">
    <citation type="submission" date="2020-07" db="EMBL/GenBank/DDBJ databases">
        <authorList>
            <person name="Vera ALvarez R."/>
            <person name="Arias-Moreno D.M."/>
            <person name="Jimenez-Jacinto V."/>
            <person name="Jimenez-Bremont J.F."/>
            <person name="Swaminathan K."/>
            <person name="Moose S.P."/>
            <person name="Guerrero-Gonzalez M.L."/>
            <person name="Marino-Ramirez L."/>
            <person name="Landsman D."/>
            <person name="Rodriguez-Kessler M."/>
            <person name="Delgado-Sanchez P."/>
        </authorList>
    </citation>
    <scope>NUCLEOTIDE SEQUENCE</scope>
    <source>
        <tissue evidence="1">Cladode</tissue>
    </source>
</reference>
<name>A0A7C9CF36_OPUST</name>
<proteinExistence type="predicted"/>
<reference evidence="1" key="1">
    <citation type="journal article" date="2013" name="J. Plant Res.">
        <title>Effect of fungi and light on seed germination of three Opuntia species from semiarid lands of central Mexico.</title>
        <authorList>
            <person name="Delgado-Sanchez P."/>
            <person name="Jimenez-Bremont J.F."/>
            <person name="Guerrero-Gonzalez Mde L."/>
            <person name="Flores J."/>
        </authorList>
    </citation>
    <scope>NUCLEOTIDE SEQUENCE</scope>
    <source>
        <tissue evidence="1">Cladode</tissue>
    </source>
</reference>
<accession>A0A7C9CF36</accession>